<comment type="subunit">
    <text evidence="3">Monomer.</text>
</comment>
<evidence type="ECO:0000259" key="4">
    <source>
        <dbReference type="Pfam" id="PF00561"/>
    </source>
</evidence>
<comment type="similarity">
    <text evidence="3">Belongs to the AB hydrolase superfamily. MenH family.</text>
</comment>
<dbReference type="HAMAP" id="MF_01660">
    <property type="entry name" value="MenH"/>
    <property type="match status" value="1"/>
</dbReference>
<evidence type="ECO:0000313" key="5">
    <source>
        <dbReference type="EMBL" id="MDP8148391.1"/>
    </source>
</evidence>
<dbReference type="EC" id="4.2.99.20" evidence="3"/>
<comment type="function">
    <text evidence="3">Catalyzes a proton abstraction reaction that results in 2,5-elimination of pyruvate from 2-succinyl-5-enolpyruvyl-6-hydroxy-3-cyclohexene-1-carboxylate (SEPHCHC) and the formation of 2-succinyl-6-hydroxy-2,4-cyclohexadiene-1-carboxylate (SHCHC).</text>
</comment>
<organism evidence="5 6">
    <name type="scientific">Phocoenobacter atlanticus subsp. atlanticus</name>
    <dbReference type="NCBI Taxonomy" id="3061285"/>
    <lineage>
        <taxon>Bacteria</taxon>
        <taxon>Pseudomonadati</taxon>
        <taxon>Pseudomonadota</taxon>
        <taxon>Gammaproteobacteria</taxon>
        <taxon>Pasteurellales</taxon>
        <taxon>Pasteurellaceae</taxon>
        <taxon>Phocoenobacter</taxon>
        <taxon>Phocoenobacter atlanticus</taxon>
    </lineage>
</organism>
<accession>A0AAW8C9C5</accession>
<sequence length="257" mass="29838">MLAFKWHNNLNHCSSSIPVVFLHGLLGSQQDWENVLKNLQNFPQIIPLTIDLPFHGESESISCSNFDEVCQKLDQCLQSQIHQPFWLVGYSLGGRIALHYHLSNNNPYLLGTIVEGANIGLPTEQQKQQRWQNDLHWAARFENEKIENVLQDWYQQAVFSDLNFAKKSELIEKRKQNSGHQIAKMLKATSLAKQKFLLNEVNSSSNIYFFIGERDHKFKTQAEQYKLNYQLIENAGHNCHWENPANFITKLMAIIER</sequence>
<keyword evidence="2 3" id="KW-0456">Lyase</keyword>
<dbReference type="PANTHER" id="PTHR42916">
    <property type="entry name" value="2-SUCCINYL-5-ENOLPYRUVYL-6-HYDROXY-3-CYCLOHEXENE-1-CARBOXYLATE SYNTHASE"/>
    <property type="match status" value="1"/>
</dbReference>
<dbReference type="InterPro" id="IPR000073">
    <property type="entry name" value="AB_hydrolase_1"/>
</dbReference>
<comment type="pathway">
    <text evidence="3">Quinol/quinone metabolism; 1,4-dihydroxy-2-naphthoate biosynthesis; 1,4-dihydroxy-2-naphthoate from chorismate: step 3/7.</text>
</comment>
<comment type="caution">
    <text evidence="5">The sequence shown here is derived from an EMBL/GenBank/DDBJ whole genome shotgun (WGS) entry which is preliminary data.</text>
</comment>
<evidence type="ECO:0000256" key="3">
    <source>
        <dbReference type="HAMAP-Rule" id="MF_01660"/>
    </source>
</evidence>
<keyword evidence="1 3" id="KW-0474">Menaquinone biosynthesis</keyword>
<dbReference type="EMBL" id="JASAXT010000006">
    <property type="protein sequence ID" value="MDP8148391.1"/>
    <property type="molecule type" value="Genomic_DNA"/>
</dbReference>
<dbReference type="GO" id="GO:0009234">
    <property type="term" value="P:menaquinone biosynthetic process"/>
    <property type="evidence" value="ECO:0007669"/>
    <property type="project" value="UniProtKB-UniRule"/>
</dbReference>
<dbReference type="GO" id="GO:0070205">
    <property type="term" value="F:2-succinyl-6-hydroxy-2,4-cyclohexadiene-1-carboxylate synthase activity"/>
    <property type="evidence" value="ECO:0007669"/>
    <property type="project" value="UniProtKB-UniRule"/>
</dbReference>
<protein>
    <recommendedName>
        <fullName evidence="3">Putative 2-succinyl-6-hydroxy-2,4-cyclohexadiene-1-carboxylate synthase</fullName>
        <shortName evidence="3">SHCHC synthase</shortName>
        <ecNumber evidence="3">4.2.99.20</ecNumber>
    </recommendedName>
</protein>
<dbReference type="InterPro" id="IPR022485">
    <property type="entry name" value="SHCHC_synthase_MenH"/>
</dbReference>
<dbReference type="Pfam" id="PF00561">
    <property type="entry name" value="Abhydrolase_1"/>
    <property type="match status" value="1"/>
</dbReference>
<comment type="catalytic activity">
    <reaction evidence="3">
        <text>5-enolpyruvoyl-6-hydroxy-2-succinyl-cyclohex-3-ene-1-carboxylate = (1R,6R)-6-hydroxy-2-succinyl-cyclohexa-2,4-diene-1-carboxylate + pyruvate</text>
        <dbReference type="Rhea" id="RHEA:25597"/>
        <dbReference type="ChEBI" id="CHEBI:15361"/>
        <dbReference type="ChEBI" id="CHEBI:58689"/>
        <dbReference type="ChEBI" id="CHEBI:58818"/>
        <dbReference type="EC" id="4.2.99.20"/>
    </reaction>
</comment>
<gene>
    <name evidence="3 5" type="primary">menH</name>
    <name evidence="5" type="ORF">QJU57_04760</name>
</gene>
<dbReference type="SUPFAM" id="SSF53474">
    <property type="entry name" value="alpha/beta-Hydrolases"/>
    <property type="match status" value="1"/>
</dbReference>
<dbReference type="Gene3D" id="3.40.50.1820">
    <property type="entry name" value="alpha/beta hydrolase"/>
    <property type="match status" value="1"/>
</dbReference>
<proteinExistence type="inferred from homology"/>
<feature type="domain" description="AB hydrolase-1" evidence="4">
    <location>
        <begin position="18"/>
        <end position="244"/>
    </location>
</feature>
<dbReference type="Proteomes" id="UP001226020">
    <property type="component" value="Unassembled WGS sequence"/>
</dbReference>
<comment type="pathway">
    <text evidence="3">Quinol/quinone metabolism; menaquinone biosynthesis.</text>
</comment>
<dbReference type="PANTHER" id="PTHR42916:SF1">
    <property type="entry name" value="PROTEIN PHYLLO, CHLOROPLASTIC"/>
    <property type="match status" value="1"/>
</dbReference>
<dbReference type="NCBIfam" id="NF008340">
    <property type="entry name" value="PRK11126.1"/>
    <property type="match status" value="1"/>
</dbReference>
<evidence type="ECO:0000313" key="6">
    <source>
        <dbReference type="Proteomes" id="UP001226020"/>
    </source>
</evidence>
<dbReference type="RefSeq" id="WP_306351499.1">
    <property type="nucleotide sequence ID" value="NZ_JASAWV010000006.1"/>
</dbReference>
<dbReference type="AlphaFoldDB" id="A0AAW8C9C5"/>
<keyword evidence="6" id="KW-1185">Reference proteome</keyword>
<evidence type="ECO:0000256" key="1">
    <source>
        <dbReference type="ARBA" id="ARBA00022428"/>
    </source>
</evidence>
<reference evidence="5 6" key="1">
    <citation type="journal article" date="2023" name="Front. Microbiol.">
        <title>Phylogeography and host specificity of Pasteurellaceae pathogenic to sea-farmed fish in the north-east Atlantic.</title>
        <authorList>
            <person name="Gulla S."/>
            <person name="Colquhoun D.J."/>
            <person name="Olsen A.B."/>
            <person name="Spilsberg B."/>
            <person name="Lagesen K."/>
            <person name="Aakesson C.P."/>
            <person name="Strom S."/>
            <person name="Manji F."/>
            <person name="Birkbeck T.H."/>
            <person name="Nilsen H.K."/>
        </authorList>
    </citation>
    <scope>NUCLEOTIDE SEQUENCE [LARGE SCALE GENOMIC DNA]</scope>
    <source>
        <strain evidence="5 6">NVIB3131</strain>
    </source>
</reference>
<dbReference type="InterPro" id="IPR029058">
    <property type="entry name" value="AB_hydrolase_fold"/>
</dbReference>
<evidence type="ECO:0000256" key="2">
    <source>
        <dbReference type="ARBA" id="ARBA00023239"/>
    </source>
</evidence>
<dbReference type="NCBIfam" id="TIGR03695">
    <property type="entry name" value="menH_SHCHC"/>
    <property type="match status" value="1"/>
</dbReference>
<name>A0AAW8C9C5_9PAST</name>